<evidence type="ECO:0000313" key="2">
    <source>
        <dbReference type="EMBL" id="GEY66593.1"/>
    </source>
</evidence>
<feature type="non-terminal residue" evidence="2">
    <location>
        <position position="1"/>
    </location>
</feature>
<organism evidence="2">
    <name type="scientific">Tanacetum cinerariifolium</name>
    <name type="common">Dalmatian daisy</name>
    <name type="synonym">Chrysanthemum cinerariifolium</name>
    <dbReference type="NCBI Taxonomy" id="118510"/>
    <lineage>
        <taxon>Eukaryota</taxon>
        <taxon>Viridiplantae</taxon>
        <taxon>Streptophyta</taxon>
        <taxon>Embryophyta</taxon>
        <taxon>Tracheophyta</taxon>
        <taxon>Spermatophyta</taxon>
        <taxon>Magnoliopsida</taxon>
        <taxon>eudicotyledons</taxon>
        <taxon>Gunneridae</taxon>
        <taxon>Pentapetalae</taxon>
        <taxon>asterids</taxon>
        <taxon>campanulids</taxon>
        <taxon>Asterales</taxon>
        <taxon>Asteraceae</taxon>
        <taxon>Asteroideae</taxon>
        <taxon>Anthemideae</taxon>
        <taxon>Anthemidinae</taxon>
        <taxon>Tanacetum</taxon>
    </lineage>
</organism>
<evidence type="ECO:0000256" key="1">
    <source>
        <dbReference type="SAM" id="MobiDB-lite"/>
    </source>
</evidence>
<feature type="region of interest" description="Disordered" evidence="1">
    <location>
        <begin position="134"/>
        <end position="171"/>
    </location>
</feature>
<dbReference type="EMBL" id="BKCJ010198345">
    <property type="protein sequence ID" value="GEY66593.1"/>
    <property type="molecule type" value="Genomic_DNA"/>
</dbReference>
<gene>
    <name evidence="2" type="ORF">Tci_438567</name>
</gene>
<reference evidence="2" key="1">
    <citation type="journal article" date="2019" name="Sci. Rep.">
        <title>Draft genome of Tanacetum cinerariifolium, the natural source of mosquito coil.</title>
        <authorList>
            <person name="Yamashiro T."/>
            <person name="Shiraishi A."/>
            <person name="Satake H."/>
            <person name="Nakayama K."/>
        </authorList>
    </citation>
    <scope>NUCLEOTIDE SEQUENCE</scope>
</reference>
<protein>
    <submittedName>
        <fullName evidence="2">Uncharacterized protein</fullName>
    </submittedName>
</protein>
<comment type="caution">
    <text evidence="2">The sequence shown here is derived from an EMBL/GenBank/DDBJ whole genome shotgun (WGS) entry which is preliminary data.</text>
</comment>
<accession>A0A699HTG4</accession>
<sequence length="520" mass="59075">VDSEALAATSFVTSTALDAEVLDFLVALAGLEIITDVNLNVNAPTEQAPAMAPPTRTDDQILPRSRWITPVNNNNPFSSPSTPDALINFVNNLGYSKVVRTLFVVVTNGMFQPCRALTTIINLCHTGKTLGFERPRAQTQEKKRKLATKTSNEPSLAKSSKPGLVTKRRKPTSSLRLVDEFVDEGIPESEPRFDDEEDDMQRAVEESLKSVHDAHQGPLPPVVFREPDSRKFQPLREIKKREKRKPNLEHMDLEATDVSTQQNPEQMDEWFTTTAYPNVQENLKLTVEEHMILEEPASSTGTLSSLQHLAKDFSFGDQFFNDKPSKVENKKTAAETKAKSMVSVTIHQDTSAIPPMTSPVIDLISKPDSLKDHWPLPATTTTTITTLPLPPQPQQGTTDSIFIKHIGELEQIMANLIQDNKHQEERVQMIMRFNEIHKFSDGTLHQIDEALDYRIKEFKVNMMNLGLNIRYWTRKDVDRSKEFMFAIQKQQKRRRIFRNLESFVGGRVREGDYRLLQRTE</sequence>
<feature type="compositionally biased region" description="Polar residues" evidence="1">
    <location>
        <begin position="148"/>
        <end position="158"/>
    </location>
</feature>
<name>A0A699HTG4_TANCI</name>
<proteinExistence type="predicted"/>
<dbReference type="AlphaFoldDB" id="A0A699HTG4"/>